<proteinExistence type="predicted"/>
<dbReference type="RefSeq" id="WP_106463038.1">
    <property type="nucleotide sequence ID" value="NZ_PXOQ01000007.1"/>
</dbReference>
<organism evidence="2 3">
    <name type="scientific">Aurantibacter aestuarii</name>
    <dbReference type="NCBI Taxonomy" id="1266046"/>
    <lineage>
        <taxon>Bacteria</taxon>
        <taxon>Pseudomonadati</taxon>
        <taxon>Bacteroidota</taxon>
        <taxon>Flavobacteriia</taxon>
        <taxon>Flavobacteriales</taxon>
        <taxon>Flavobacteriaceae</taxon>
        <taxon>Aurantibacter</taxon>
    </lineage>
</organism>
<reference evidence="2 3" key="1">
    <citation type="submission" date="2018-03" db="EMBL/GenBank/DDBJ databases">
        <title>Mesoflavibacter sp. HG37 and Mesoflavibacter sp. HG96 sp.nov., two marine bacteria isolated from seawater of Western Pacific Ocean.</title>
        <authorList>
            <person name="Cheng H."/>
            <person name="Wu Y.-H."/>
            <person name="Guo L.-L."/>
            <person name="Xu X.-W."/>
        </authorList>
    </citation>
    <scope>NUCLEOTIDE SEQUENCE [LARGE SCALE GENOMIC DNA]</scope>
    <source>
        <strain evidence="2 3">KCTC 32269</strain>
    </source>
</reference>
<sequence length="319" mass="37980">MTISYYLNSERKKNLYCRISDGKERTTFSLKHYVNPDTWDAKNEDVKWENQYSGALASLKRVLVDKYESIKNNDPKAKVELLKNEAVNYFGNDGLEGLQRNLWNNGVGSSVGFYEDFISAIEKFSGFKRNQLKISSYEYSMDFTTPEGIYYEVDTHNGHSLFLKDLVLSHTYDEIYTETWPQLWHQIYIDDGIKKSDFIPQFLHNWEQYWEHQKLNIASTSNFQKLKEESWNRFAVFMSCYNDSDPFELASKMNDIEFIPLCVITMLDIFDIDICLDEYCEYYFTNEIWDWESFDLSDGYEAKEDQLSQSIFYFREKEF</sequence>
<dbReference type="AlphaFoldDB" id="A0A2T1NEM8"/>
<protein>
    <recommendedName>
        <fullName evidence="1">Arm DNA-binding domain-containing protein</fullName>
    </recommendedName>
</protein>
<feature type="domain" description="Arm DNA-binding" evidence="1">
    <location>
        <begin position="12"/>
        <end position="57"/>
    </location>
</feature>
<dbReference type="Proteomes" id="UP000238426">
    <property type="component" value="Unassembled WGS sequence"/>
</dbReference>
<comment type="caution">
    <text evidence="2">The sequence shown here is derived from an EMBL/GenBank/DDBJ whole genome shotgun (WGS) entry which is preliminary data.</text>
</comment>
<name>A0A2T1NEM8_9FLAO</name>
<dbReference type="OrthoDB" id="1245845at2"/>
<evidence type="ECO:0000259" key="1">
    <source>
        <dbReference type="Pfam" id="PF17293"/>
    </source>
</evidence>
<gene>
    <name evidence="2" type="ORF">C7H52_06385</name>
</gene>
<evidence type="ECO:0000313" key="3">
    <source>
        <dbReference type="Proteomes" id="UP000238426"/>
    </source>
</evidence>
<accession>A0A2T1NEM8</accession>
<evidence type="ECO:0000313" key="2">
    <source>
        <dbReference type="EMBL" id="PSG90897.1"/>
    </source>
</evidence>
<dbReference type="EMBL" id="PXOQ01000007">
    <property type="protein sequence ID" value="PSG90897.1"/>
    <property type="molecule type" value="Genomic_DNA"/>
</dbReference>
<keyword evidence="3" id="KW-1185">Reference proteome</keyword>
<dbReference type="Pfam" id="PF17293">
    <property type="entry name" value="Arm-DNA-bind_5"/>
    <property type="match status" value="1"/>
</dbReference>
<dbReference type="InterPro" id="IPR035386">
    <property type="entry name" value="Arm-DNA-bind_5"/>
</dbReference>